<dbReference type="SUPFAM" id="SSF51445">
    <property type="entry name" value="(Trans)glycosidases"/>
    <property type="match status" value="1"/>
</dbReference>
<proteinExistence type="predicted"/>
<dbReference type="Pfam" id="PF07488">
    <property type="entry name" value="Glyco_hydro_67M"/>
    <property type="match status" value="1"/>
</dbReference>
<dbReference type="Proteomes" id="UP000231092">
    <property type="component" value="Unassembled WGS sequence"/>
</dbReference>
<evidence type="ECO:0000256" key="1">
    <source>
        <dbReference type="ARBA" id="ARBA00022801"/>
    </source>
</evidence>
<dbReference type="Pfam" id="PF07477">
    <property type="entry name" value="Glyco_hydro_67C"/>
    <property type="match status" value="1"/>
</dbReference>
<organism evidence="4 5">
    <name type="scientific">[Clostridium] celerecrescens 18A</name>
    <dbReference type="NCBI Taxonomy" id="1286362"/>
    <lineage>
        <taxon>Bacteria</taxon>
        <taxon>Bacillati</taxon>
        <taxon>Bacillota</taxon>
        <taxon>Clostridia</taxon>
        <taxon>Lachnospirales</taxon>
        <taxon>Lachnospiraceae</taxon>
        <taxon>Lacrimispora</taxon>
    </lineage>
</organism>
<evidence type="ECO:0000313" key="4">
    <source>
        <dbReference type="EMBL" id="PJJ28682.1"/>
    </source>
</evidence>
<feature type="domain" description="Glycosyl hydrolase family 67 catalytic" evidence="3">
    <location>
        <begin position="109"/>
        <end position="424"/>
    </location>
</feature>
<accession>A0A2M8Z5G3</accession>
<dbReference type="Gene3D" id="3.30.379.10">
    <property type="entry name" value="Chitobiase/beta-hexosaminidase domain 2-like"/>
    <property type="match status" value="1"/>
</dbReference>
<evidence type="ECO:0000259" key="3">
    <source>
        <dbReference type="Pfam" id="PF07488"/>
    </source>
</evidence>
<dbReference type="EMBL" id="PGET01000001">
    <property type="protein sequence ID" value="PJJ28682.1"/>
    <property type="molecule type" value="Genomic_DNA"/>
</dbReference>
<dbReference type="InterPro" id="IPR011099">
    <property type="entry name" value="Glyco_hydro_67_C"/>
</dbReference>
<keyword evidence="1" id="KW-0378">Hydrolase</keyword>
<dbReference type="InterPro" id="IPR037054">
    <property type="entry name" value="A-glucoronidase_C_sf"/>
</dbReference>
<dbReference type="GO" id="GO:0005576">
    <property type="term" value="C:extracellular region"/>
    <property type="evidence" value="ECO:0007669"/>
    <property type="project" value="InterPro"/>
</dbReference>
<comment type="caution">
    <text evidence="4">The sequence shown here is derived from an EMBL/GenBank/DDBJ whole genome shotgun (WGS) entry which is preliminary data.</text>
</comment>
<protein>
    <submittedName>
        <fullName evidence="4">Alpha-glucuronidase</fullName>
    </submittedName>
</protein>
<dbReference type="RefSeq" id="WP_242976934.1">
    <property type="nucleotide sequence ID" value="NZ_PGET01000001.1"/>
</dbReference>
<dbReference type="Gene3D" id="3.20.20.80">
    <property type="entry name" value="Glycosidases"/>
    <property type="match status" value="1"/>
</dbReference>
<dbReference type="PANTHER" id="PTHR39207:SF1">
    <property type="entry name" value="ALPHA-GLUCURONIDASE A"/>
    <property type="match status" value="1"/>
</dbReference>
<dbReference type="InterPro" id="IPR017853">
    <property type="entry name" value="GH"/>
</dbReference>
<dbReference type="GO" id="GO:0045493">
    <property type="term" value="P:xylan catabolic process"/>
    <property type="evidence" value="ECO:0007669"/>
    <property type="project" value="InterPro"/>
</dbReference>
<dbReference type="Gene3D" id="3.90.1330.10">
    <property type="entry name" value="Alpha-glucuronidase, C-terminal domain"/>
    <property type="match status" value="1"/>
</dbReference>
<dbReference type="AlphaFoldDB" id="A0A2M8Z5G3"/>
<dbReference type="GO" id="GO:0033939">
    <property type="term" value="F:xylan alpha-1,2-glucuronosidase activity"/>
    <property type="evidence" value="ECO:0007669"/>
    <property type="project" value="TreeGrafter"/>
</dbReference>
<name>A0A2M8Z5G3_9FIRM</name>
<dbReference type="GO" id="GO:0046559">
    <property type="term" value="F:alpha-glucuronidase activity"/>
    <property type="evidence" value="ECO:0007669"/>
    <property type="project" value="InterPro"/>
</dbReference>
<evidence type="ECO:0000313" key="5">
    <source>
        <dbReference type="Proteomes" id="UP000231092"/>
    </source>
</evidence>
<dbReference type="PANTHER" id="PTHR39207">
    <property type="entry name" value="ALPHA-GLUCURONIDASE A"/>
    <property type="match status" value="1"/>
</dbReference>
<reference evidence="4 5" key="1">
    <citation type="submission" date="2017-11" db="EMBL/GenBank/DDBJ databases">
        <title>Understudied soil microbes with underappreciated capabilities: Untangling the Clostridium saccharolyticum group.</title>
        <authorList>
            <person name="Leschine S."/>
        </authorList>
    </citation>
    <scope>NUCLEOTIDE SEQUENCE [LARGE SCALE GENOMIC DNA]</scope>
    <source>
        <strain evidence="4 5">18A</strain>
    </source>
</reference>
<gene>
    <name evidence="4" type="ORF">H171_2199</name>
</gene>
<evidence type="ECO:0000259" key="2">
    <source>
        <dbReference type="Pfam" id="PF07477"/>
    </source>
</evidence>
<sequence length="651" mass="74360">MTTKTRDLCWLNKKLHQPDISGYHIKDKKDSIVMKTIERELPLLFEGAEPSDEPGSSLVLSLAGDDGSDGYEIGKTETGYEITASTETGLLYGVFSLHRILITKGTFPYKSRPDQSIRMINHWDNFDGSIERGYAGASIYFDNNNFRGDMEIVRSYARLLASTGINAISINNVNVHKKETFFIKGENLKEIRKIADVFSEYGISTFLAINFAAPIVVGGLDTADPLVPEVAVWWENVAADIYKEIPQFGGFIVKADSEGEPGPFTYNRTHEDGANMLARAIKPLGGIIIWRCFVYNCGQDWRDRNLDRAMAAYDIFMEHDGKFEENVILQIKNGPIDFQIREPNSPLFGALKKTNQILEFQITQEYTGHQIDICYLIPMWKETLDFDTRYGKDAYIRNEIKKNSPDPNRSGIAAVGSVGMDTNWTGNKLAQANLYGYGRLVWDNSLSSEAIAEEWVNLTFGLPQDEAKKIMEILTTSRGVYEDYTCPLSVGFMCKPTVHYGVDIDGYEYDRWGTYHYADRNGVGRERSVASGTGYTRQYSDGRFREYEDLSACPDELLLFFHHVPYSHVLRSGKTVIQHIYDTHFAGVEKVEQYERVWESLEQFLDEECYRNVRDRLKKQKENAINWRDQINTYFYRKSGIPDAHGRKIFD</sequence>
<dbReference type="InterPro" id="IPR011100">
    <property type="entry name" value="Glyco_hydro_67_cat"/>
</dbReference>
<dbReference type="InterPro" id="IPR029018">
    <property type="entry name" value="Hex-like_dom2"/>
</dbReference>
<dbReference type="SUPFAM" id="SSF55545">
    <property type="entry name" value="beta-N-acetylhexosaminidase-like domain"/>
    <property type="match status" value="1"/>
</dbReference>
<feature type="domain" description="Glycosyl hydrolase family 67 C-terminal" evidence="2">
    <location>
        <begin position="425"/>
        <end position="647"/>
    </location>
</feature>